<evidence type="ECO:0000313" key="2">
    <source>
        <dbReference type="EMBL" id="PRP99361.1"/>
    </source>
</evidence>
<reference evidence="2 3" key="1">
    <citation type="submission" date="2018-03" db="EMBL/GenBank/DDBJ databases">
        <title>Draft Genome Sequences of the Obligatory Marine Myxobacteria Enhygromyxa salina SWB007.</title>
        <authorList>
            <person name="Poehlein A."/>
            <person name="Moghaddam J.A."/>
            <person name="Harms H."/>
            <person name="Alanjari M."/>
            <person name="Koenig G.M."/>
            <person name="Daniel R."/>
            <person name="Schaeberle T.F."/>
        </authorList>
    </citation>
    <scope>NUCLEOTIDE SEQUENCE [LARGE SCALE GENOMIC DNA]</scope>
    <source>
        <strain evidence="2 3">SWB007</strain>
    </source>
</reference>
<accession>A0A2S9Y2V1</accession>
<protein>
    <submittedName>
        <fullName evidence="2">Uncharacterized protein</fullName>
    </submittedName>
</protein>
<organism evidence="2 3">
    <name type="scientific">Enhygromyxa salina</name>
    <dbReference type="NCBI Taxonomy" id="215803"/>
    <lineage>
        <taxon>Bacteria</taxon>
        <taxon>Pseudomonadati</taxon>
        <taxon>Myxococcota</taxon>
        <taxon>Polyangia</taxon>
        <taxon>Nannocystales</taxon>
        <taxon>Nannocystaceae</taxon>
        <taxon>Enhygromyxa</taxon>
    </lineage>
</organism>
<proteinExistence type="predicted"/>
<feature type="region of interest" description="Disordered" evidence="1">
    <location>
        <begin position="28"/>
        <end position="63"/>
    </location>
</feature>
<dbReference type="EMBL" id="PVNL01000121">
    <property type="protein sequence ID" value="PRP99361.1"/>
    <property type="molecule type" value="Genomic_DNA"/>
</dbReference>
<feature type="region of interest" description="Disordered" evidence="1">
    <location>
        <begin position="265"/>
        <end position="304"/>
    </location>
</feature>
<gene>
    <name evidence="2" type="ORF">ENSA7_64030</name>
</gene>
<dbReference type="AlphaFoldDB" id="A0A2S9Y2V1"/>
<sequence>MMLLGFAGMLGFAGLALWLGLLHRRETKRTSAAASTSRTTPPATRETSPTPAAAPHQPEYHDPTEFVALPGQRELDAPLGSGIGTEIMMAIPDDPYADTRIAPGSATPGAATPGDRTEVVAARLGAEPEPALEPSDRTAMIPSAELLARQRGASPASTELEPDDKPDDKTAFVAPPPPDDRTAFIAPPPAASQTAFIAPPPADGRTAFVAPPPADDRPSLVAPSPAASQTAFVAPPREPSQTALITPPPAVSRTAFVAPPPAAPTLARPAAPPAVAAPTTTAPSPTFTEKSVIPTPAPPSVSTSAPSVDLAEHFSLAATAYEQLQNATTSASLEAWRGHLEVLASVPSEQLEAHLRPELSSLPNHRSAAALLALLHSKSWPAKRAFPQLVAELEPDLRAGALRVLRSWDDPRAQSIAAAGLATAQTDQLRATWLECFADHGWDPGAAAIDAALAHADPQVVRAGLRALPHCEAAPRLEPKLANHLFAGDPGVRAQAIETALLFANNSAWLVCHQLARNPSFPSAAELVGLLGTEAEVTKLCATLDGSPTPGLLRGLGLSGRPAVLEICALRFEDENTELRAAARASLQIAAGRSFDAGPEAKTWLAAQSSARLLGGAARSNAQVLATLASADVPVRRALARELVVRSRGRLHLDVDTSPAAWRRQLEQLDGATGLPALDLERGFPWS</sequence>
<evidence type="ECO:0000256" key="1">
    <source>
        <dbReference type="SAM" id="MobiDB-lite"/>
    </source>
</evidence>
<dbReference type="Proteomes" id="UP000238823">
    <property type="component" value="Unassembled WGS sequence"/>
</dbReference>
<feature type="region of interest" description="Disordered" evidence="1">
    <location>
        <begin position="149"/>
        <end position="179"/>
    </location>
</feature>
<dbReference type="SUPFAM" id="SSF48371">
    <property type="entry name" value="ARM repeat"/>
    <property type="match status" value="1"/>
</dbReference>
<dbReference type="InterPro" id="IPR016024">
    <property type="entry name" value="ARM-type_fold"/>
</dbReference>
<name>A0A2S9Y2V1_9BACT</name>
<evidence type="ECO:0000313" key="3">
    <source>
        <dbReference type="Proteomes" id="UP000238823"/>
    </source>
</evidence>
<comment type="caution">
    <text evidence="2">The sequence shown here is derived from an EMBL/GenBank/DDBJ whole genome shotgun (WGS) entry which is preliminary data.</text>
</comment>
<feature type="compositionally biased region" description="Low complexity" evidence="1">
    <location>
        <begin position="30"/>
        <end position="55"/>
    </location>
</feature>